<keyword evidence="2" id="KW-0067">ATP-binding</keyword>
<organism evidence="3 4">
    <name type="scientific">Clostridium moutaii</name>
    <dbReference type="NCBI Taxonomy" id="3240932"/>
    <lineage>
        <taxon>Bacteria</taxon>
        <taxon>Bacillati</taxon>
        <taxon>Bacillota</taxon>
        <taxon>Clostridia</taxon>
        <taxon>Eubacteriales</taxon>
        <taxon>Clostridiaceae</taxon>
        <taxon>Clostridium</taxon>
    </lineage>
</organism>
<keyword evidence="2" id="KW-0694">RNA-binding</keyword>
<dbReference type="InterPro" id="IPR014729">
    <property type="entry name" value="Rossmann-like_a/b/a_fold"/>
</dbReference>
<dbReference type="RefSeq" id="WP_369703466.1">
    <property type="nucleotide sequence ID" value="NZ_JBGEWD010000003.1"/>
</dbReference>
<feature type="binding site" evidence="2">
    <location>
        <position position="172"/>
    </location>
    <ligand>
        <name>ATP</name>
        <dbReference type="ChEBI" id="CHEBI:30616"/>
    </ligand>
</feature>
<dbReference type="Gene3D" id="3.40.50.620">
    <property type="entry name" value="HUPs"/>
    <property type="match status" value="1"/>
</dbReference>
<feature type="binding site" evidence="2">
    <location>
        <position position="102"/>
    </location>
    <ligand>
        <name>ATP</name>
        <dbReference type="ChEBI" id="CHEBI:30616"/>
    </ligand>
</feature>
<keyword evidence="2" id="KW-0963">Cytoplasm</keyword>
<keyword evidence="4" id="KW-1185">Reference proteome</keyword>
<reference evidence="3 4" key="1">
    <citation type="submission" date="2024-08" db="EMBL/GenBank/DDBJ databases">
        <title>Clostridium lapicellarii sp. nov., and Clostridium renhuaiense sp. nov., two species isolated from the mud in a fermentation cellar used for producing sauce-flavour Chinese liquors.</title>
        <authorList>
            <person name="Yang F."/>
            <person name="Wang H."/>
            <person name="Chen L.Q."/>
            <person name="Zhou N."/>
            <person name="Lu J.J."/>
            <person name="Pu X.X."/>
            <person name="Wan B."/>
            <person name="Wang L."/>
            <person name="Liu S.J."/>
        </authorList>
    </citation>
    <scope>NUCLEOTIDE SEQUENCE [LARGE SCALE GENOMIC DNA]</scope>
    <source>
        <strain evidence="3 4">MT-5</strain>
    </source>
</reference>
<dbReference type="PANTHER" id="PTHR37825:SF1">
    <property type="entry name" value="TRNA(MET) CYTIDINE ACETATE LIGASE"/>
    <property type="match status" value="1"/>
</dbReference>
<dbReference type="InterPro" id="IPR008513">
    <property type="entry name" value="tRNA(Met)_cyd_acetate_ligase"/>
</dbReference>
<evidence type="ECO:0000256" key="1">
    <source>
        <dbReference type="ARBA" id="ARBA00022694"/>
    </source>
</evidence>
<dbReference type="Pfam" id="PF05636">
    <property type="entry name" value="HIGH_NTase1"/>
    <property type="match status" value="1"/>
</dbReference>
<dbReference type="PANTHER" id="PTHR37825">
    <property type="entry name" value="TRNA(MET) CYTIDINE ACETATE LIGASE"/>
    <property type="match status" value="1"/>
</dbReference>
<dbReference type="SUPFAM" id="SSF52374">
    <property type="entry name" value="Nucleotidylyl transferase"/>
    <property type="match status" value="1"/>
</dbReference>
<comment type="catalytic activity">
    <reaction evidence="2">
        <text>cytidine(34) in elongator tRNA(Met) + acetate + ATP = N(4)-acetylcytidine(34) in elongator tRNA(Met) + AMP + diphosphate</text>
        <dbReference type="Rhea" id="RHEA:58144"/>
        <dbReference type="Rhea" id="RHEA-COMP:10693"/>
        <dbReference type="Rhea" id="RHEA-COMP:10694"/>
        <dbReference type="ChEBI" id="CHEBI:30089"/>
        <dbReference type="ChEBI" id="CHEBI:30616"/>
        <dbReference type="ChEBI" id="CHEBI:33019"/>
        <dbReference type="ChEBI" id="CHEBI:74900"/>
        <dbReference type="ChEBI" id="CHEBI:82748"/>
        <dbReference type="ChEBI" id="CHEBI:456215"/>
    </reaction>
</comment>
<dbReference type="EC" id="6.3.4.-" evidence="2"/>
<keyword evidence="1 2" id="KW-0819">tRNA processing</keyword>
<sequence length="409" mass="46685">MNITGIIVEYNPFHNGHKYHVEKTKSLTKCDGIIAVMSGNFVQRGTPSIIDKWIKTSFALLNQVDLVIELPALYSLSSAEFFAYGAVSLLDGLGVVKNICFGSECEDIQLLNLIGKILYKEPDEFKLLLKKNLSTGISYPKARSNALIEFFSNRNNFEFKDYNMEKILCSPNNILAIEYCKSLSKLNSIIAPNCIKRVGGSYNSLNIEQNFSSASSIRAFIKREGHIDDLEHNLPVNVFSILKKLYNSGYNFTFEDSMVPYLKYKCFLYGERLKYLPDVSEGIENRILNSIKNNCSYHNIIEASKTKRYTYSRISRILCQFFLGFEDLDTVNLRKTMCPYARVLGFNDTGKKILREIGKSSDLPVYTKLPQKTDEILDLDILATNAYSLLNTNVPFNYDYIKSPIYYNK</sequence>
<dbReference type="EMBL" id="JBGEWD010000003">
    <property type="protein sequence ID" value="MEY7999580.1"/>
    <property type="molecule type" value="Genomic_DNA"/>
</dbReference>
<accession>A0ABV4BPV4</accession>
<comment type="caution">
    <text evidence="2">Lacks conserved residue(s) required for the propagation of feature annotation.</text>
</comment>
<dbReference type="HAMAP" id="MF_01539">
    <property type="entry name" value="TmcAL"/>
    <property type="match status" value="1"/>
</dbReference>
<feature type="binding site" evidence="2">
    <location>
        <position position="197"/>
    </location>
    <ligand>
        <name>ATP</name>
        <dbReference type="ChEBI" id="CHEBI:30616"/>
    </ligand>
</feature>
<keyword evidence="2" id="KW-0820">tRNA-binding</keyword>
<protein>
    <recommendedName>
        <fullName evidence="2">tRNA(Met) cytidine acetate ligase</fullName>
        <ecNumber evidence="2">6.3.4.-</ecNumber>
    </recommendedName>
</protein>
<gene>
    <name evidence="2" type="primary">tmcAL</name>
    <name evidence="3" type="ORF">AB8U03_05075</name>
</gene>
<evidence type="ECO:0000313" key="4">
    <source>
        <dbReference type="Proteomes" id="UP001564657"/>
    </source>
</evidence>
<proteinExistence type="inferred from homology"/>
<keyword evidence="2" id="KW-0547">Nucleotide-binding</keyword>
<dbReference type="Proteomes" id="UP001564657">
    <property type="component" value="Unassembled WGS sequence"/>
</dbReference>
<name>A0ABV4BPV4_9CLOT</name>
<comment type="function">
    <text evidence="2">Catalyzes the formation of N(4)-acetylcytidine (ac(4)C) at the wobble position of elongator tRNA(Met), using acetate and ATP as substrates. First activates an acetate ion to form acetyladenylate (Ac-AMP) and then transfers the acetyl group to tRNA to form ac(4)C34.</text>
</comment>
<evidence type="ECO:0000313" key="3">
    <source>
        <dbReference type="EMBL" id="MEY7999580.1"/>
    </source>
</evidence>
<evidence type="ECO:0000256" key="2">
    <source>
        <dbReference type="HAMAP-Rule" id="MF_01539"/>
    </source>
</evidence>
<comment type="subcellular location">
    <subcellularLocation>
        <location evidence="2">Cytoplasm</location>
    </subcellularLocation>
</comment>
<comment type="caution">
    <text evidence="3">The sequence shown here is derived from an EMBL/GenBank/DDBJ whole genome shotgun (WGS) entry which is preliminary data.</text>
</comment>
<comment type="similarity">
    <text evidence="2">Belongs to the TmcAL family.</text>
</comment>
<dbReference type="NCBIfam" id="NF010191">
    <property type="entry name" value="PRK13670.1"/>
    <property type="match status" value="1"/>
</dbReference>
<feature type="binding site" evidence="2">
    <location>
        <begin position="7"/>
        <end position="20"/>
    </location>
    <ligand>
        <name>ATP</name>
        <dbReference type="ChEBI" id="CHEBI:30616"/>
    </ligand>
</feature>
<keyword evidence="2" id="KW-0436">Ligase</keyword>